<evidence type="ECO:0000259" key="17">
    <source>
        <dbReference type="PROSITE" id="PS50855"/>
    </source>
</evidence>
<dbReference type="InterPro" id="IPR033944">
    <property type="entry name" value="Cyt_c_oxase_su1_dom"/>
</dbReference>
<evidence type="ECO:0000256" key="16">
    <source>
        <dbReference type="SAM" id="Phobius"/>
    </source>
</evidence>
<dbReference type="GeneID" id="55763337"/>
<evidence type="ECO:0000256" key="15">
    <source>
        <dbReference type="RuleBase" id="RU000369"/>
    </source>
</evidence>
<dbReference type="AlphaFoldDB" id="A0A6M8U8G2"/>
<feature type="domain" description="Cytochrome oxidase subunit I profile" evidence="17">
    <location>
        <begin position="1"/>
        <end position="534"/>
    </location>
</feature>
<dbReference type="FunFam" id="1.20.210.10:FF:000001">
    <property type="entry name" value="Cytochrome c oxidase subunit 1"/>
    <property type="match status" value="1"/>
</dbReference>
<evidence type="ECO:0000256" key="8">
    <source>
        <dbReference type="ARBA" id="ARBA00022723"/>
    </source>
</evidence>
<evidence type="ECO:0000256" key="13">
    <source>
        <dbReference type="ARBA" id="ARBA00023008"/>
    </source>
</evidence>
<keyword evidence="9" id="KW-1278">Translocase</keyword>
<feature type="transmembrane region" description="Helical" evidence="16">
    <location>
        <begin position="376"/>
        <end position="395"/>
    </location>
</feature>
<comment type="function">
    <text evidence="15">Component of the cytochrome c oxidase, the last enzyme in the mitochondrial electron transport chain which drives oxidative phosphorylation. The respiratory chain contains 3 multisubunit complexes succinate dehydrogenase (complex II, CII), ubiquinol-cytochrome c oxidoreductase (cytochrome b-c1 complex, complex III, CIII) and cytochrome c oxidase (complex IV, CIV), that cooperate to transfer electrons derived from NADH and succinate to molecular oxygen, creating an electrochemical gradient over the inner membrane that drives transmembrane transport and the ATP synthase. Cytochrome c oxidase is the component of the respiratory chain that catalyzes the reduction of oxygen to water. Electrons originating from reduced cytochrome c in the intermembrane space (IMS) are transferred via the dinuclear copper A center (CU(A)) of subunit 2 and heme A of subunit 1 to the active site in subunit 1, a binuclear center (BNC) formed by heme A3 and copper B (CU(B)). The BNC reduces molecular oxygen to 2 water molecules using 4 electrons from cytochrome c in the IMS and 4 protons from the mitochondrial matrix.</text>
</comment>
<dbReference type="PANTHER" id="PTHR10422:SF18">
    <property type="entry name" value="CYTOCHROME C OXIDASE SUBUNIT 1"/>
    <property type="match status" value="1"/>
</dbReference>
<keyword evidence="13 15" id="KW-0186">Copper</keyword>
<accession>A0A6M8U8G2</accession>
<comment type="similarity">
    <text evidence="15">Belongs to the heme-copper respiratory oxidase family.</text>
</comment>
<feature type="transmembrane region" description="Helical" evidence="16">
    <location>
        <begin position="100"/>
        <end position="118"/>
    </location>
</feature>
<evidence type="ECO:0000256" key="1">
    <source>
        <dbReference type="ARBA" id="ARBA00001971"/>
    </source>
</evidence>
<evidence type="ECO:0000256" key="4">
    <source>
        <dbReference type="ARBA" id="ARBA00022448"/>
    </source>
</evidence>
<evidence type="ECO:0000256" key="6">
    <source>
        <dbReference type="ARBA" id="ARBA00022660"/>
    </source>
</evidence>
<dbReference type="EMBL" id="MF614916">
    <property type="protein sequence ID" value="QKJ84727.1"/>
    <property type="molecule type" value="Genomic_DNA"/>
</dbReference>
<dbReference type="InterPro" id="IPR023616">
    <property type="entry name" value="Cyt_c_oxase-like_su1_dom"/>
</dbReference>
<feature type="transmembrane region" description="Helical" evidence="16">
    <location>
        <begin position="145"/>
        <end position="171"/>
    </location>
</feature>
<keyword evidence="7 15" id="KW-0812">Transmembrane</keyword>
<keyword evidence="6 15" id="KW-0679">Respiratory chain</keyword>
<dbReference type="InterPro" id="IPR023615">
    <property type="entry name" value="Cyt_c_Oxase_su1_BS"/>
</dbReference>
<keyword evidence="10 15" id="KW-0249">Electron transport</keyword>
<feature type="transmembrane region" description="Helical" evidence="16">
    <location>
        <begin position="230"/>
        <end position="254"/>
    </location>
</feature>
<dbReference type="PRINTS" id="PR01165">
    <property type="entry name" value="CYCOXIDASEI"/>
</dbReference>
<feature type="transmembrane region" description="Helical" evidence="16">
    <location>
        <begin position="12"/>
        <end position="33"/>
    </location>
</feature>
<dbReference type="GO" id="GO:0006123">
    <property type="term" value="P:mitochondrial electron transport, cytochrome c to oxygen"/>
    <property type="evidence" value="ECO:0007669"/>
    <property type="project" value="TreeGrafter"/>
</dbReference>
<evidence type="ECO:0000256" key="2">
    <source>
        <dbReference type="ARBA" id="ARBA00004141"/>
    </source>
</evidence>
<feature type="transmembrane region" description="Helical" evidence="16">
    <location>
        <begin position="266"/>
        <end position="287"/>
    </location>
</feature>
<feature type="transmembrane region" description="Helical" evidence="16">
    <location>
        <begin position="407"/>
        <end position="429"/>
    </location>
</feature>
<evidence type="ECO:0000256" key="10">
    <source>
        <dbReference type="ARBA" id="ARBA00022982"/>
    </source>
</evidence>
<keyword evidence="4 15" id="KW-0813">Transport</keyword>
<dbReference type="Pfam" id="PF00115">
    <property type="entry name" value="COX1"/>
    <property type="match status" value="1"/>
</dbReference>
<feature type="transmembrane region" description="Helical" evidence="16">
    <location>
        <begin position="53"/>
        <end position="79"/>
    </location>
</feature>
<keyword evidence="8 15" id="KW-0479">Metal-binding</keyword>
<keyword evidence="12 15" id="KW-0408">Iron</keyword>
<feature type="transmembrane region" description="Helical" evidence="16">
    <location>
        <begin position="183"/>
        <end position="210"/>
    </location>
</feature>
<comment type="subcellular location">
    <subcellularLocation>
        <location evidence="2">Membrane</location>
        <topology evidence="2">Multi-pass membrane protein</topology>
    </subcellularLocation>
    <subcellularLocation>
        <location evidence="15">Mitochondrion inner membrane</location>
        <topology evidence="15">Multi-pass membrane protein</topology>
    </subcellularLocation>
</comment>
<evidence type="ECO:0000256" key="7">
    <source>
        <dbReference type="ARBA" id="ARBA00022692"/>
    </source>
</evidence>
<evidence type="ECO:0000256" key="9">
    <source>
        <dbReference type="ARBA" id="ARBA00022967"/>
    </source>
</evidence>
<keyword evidence="5 15" id="KW-0349">Heme</keyword>
<dbReference type="GO" id="GO:0046872">
    <property type="term" value="F:metal ion binding"/>
    <property type="evidence" value="ECO:0007669"/>
    <property type="project" value="UniProtKB-KW"/>
</dbReference>
<dbReference type="SUPFAM" id="SSF81442">
    <property type="entry name" value="Cytochrome c oxidase subunit I-like"/>
    <property type="match status" value="1"/>
</dbReference>
<dbReference type="CDD" id="cd01663">
    <property type="entry name" value="Cyt_c_Oxidase_I"/>
    <property type="match status" value="1"/>
</dbReference>
<dbReference type="PANTHER" id="PTHR10422">
    <property type="entry name" value="CYTOCHROME C OXIDASE SUBUNIT 1"/>
    <property type="match status" value="1"/>
</dbReference>
<proteinExistence type="inferred from homology"/>
<dbReference type="GO" id="GO:0005743">
    <property type="term" value="C:mitochondrial inner membrane"/>
    <property type="evidence" value="ECO:0007669"/>
    <property type="project" value="UniProtKB-SubCell"/>
</dbReference>
<keyword evidence="14 15" id="KW-0472">Membrane</keyword>
<dbReference type="GO" id="GO:0045277">
    <property type="term" value="C:respiratory chain complex IV"/>
    <property type="evidence" value="ECO:0007669"/>
    <property type="project" value="InterPro"/>
</dbReference>
<evidence type="ECO:0000256" key="11">
    <source>
        <dbReference type="ARBA" id="ARBA00022989"/>
    </source>
</evidence>
<keyword evidence="15" id="KW-0999">Mitochondrion inner membrane</keyword>
<evidence type="ECO:0000256" key="12">
    <source>
        <dbReference type="ARBA" id="ARBA00023004"/>
    </source>
</evidence>
<feature type="transmembrane region" description="Helical" evidence="16">
    <location>
        <begin position="337"/>
        <end position="356"/>
    </location>
</feature>
<sequence>MAWLNSTNAKEIGTLYLIFAVFAGMMIGTAFSVMIRLELASPGVQFLSGDHQLFNVIISAHAFIMIFFMVMPGLVGGFGNYFLPVHCGAPDMAFPRLNNVSFWLLPPSLLLLLMSALVENGAGTGWTVYPPLAGVQSHSGGSVDLAIFSLHLAGVSSLLGAINFISTALNMRTNGMSIHKLPLFVWAIFITAILLLLSLPVLAGAITMLLTDRNFNTSFYDPAGGGDPILYQHLFWFTGHPEVYILIIPGFGIVSHIVSTFSGKTIFGYIGMVYAMFSIGILGFLVWSHHMFAVGMDVDTRAYFTAATMVIAVPTGIKIFSWLATLYGGSLKFNTPLIFVLGFLALFTIGGLTGVILSNASLDVAFHDTYYVVAHFHYVLSMGAVFALFAGFYYWTPKIVGKLFDDFLGKIHFWTLFVGVNLTFFPQHFLGLAGMPRRIPDYPDAYSGWNAVSSFGSLVSVVATILFIYIIYNLFVNKNFSPKNPWAIVSYFFGMNRETNNDLSIIEIPSSNTIEWALSTPVPLHAFNSLPVQS</sequence>
<comment type="pathway">
    <text evidence="3 15">Energy metabolism; oxidative phosphorylation.</text>
</comment>
<dbReference type="UniPathway" id="UPA00705"/>
<comment type="catalytic activity">
    <reaction evidence="15">
        <text>4 Fe(II)-[cytochrome c] + O2 + 8 H(+)(in) = 4 Fe(III)-[cytochrome c] + 2 H2O + 4 H(+)(out)</text>
        <dbReference type="Rhea" id="RHEA:11436"/>
        <dbReference type="Rhea" id="RHEA-COMP:10350"/>
        <dbReference type="Rhea" id="RHEA-COMP:14399"/>
        <dbReference type="ChEBI" id="CHEBI:15377"/>
        <dbReference type="ChEBI" id="CHEBI:15378"/>
        <dbReference type="ChEBI" id="CHEBI:15379"/>
        <dbReference type="ChEBI" id="CHEBI:29033"/>
        <dbReference type="ChEBI" id="CHEBI:29034"/>
        <dbReference type="EC" id="7.1.1.9"/>
    </reaction>
</comment>
<feature type="transmembrane region" description="Helical" evidence="16">
    <location>
        <begin position="302"/>
        <end position="325"/>
    </location>
</feature>
<evidence type="ECO:0000313" key="18">
    <source>
        <dbReference type="EMBL" id="QKJ84727.1"/>
    </source>
</evidence>
<dbReference type="InterPro" id="IPR036927">
    <property type="entry name" value="Cyt_c_oxase-like_su1_sf"/>
</dbReference>
<comment type="cofactor">
    <cofactor evidence="1">
        <name>heme</name>
        <dbReference type="ChEBI" id="CHEBI:30413"/>
    </cofactor>
</comment>
<dbReference type="GO" id="GO:0004129">
    <property type="term" value="F:cytochrome-c oxidase activity"/>
    <property type="evidence" value="ECO:0007669"/>
    <property type="project" value="UniProtKB-EC"/>
</dbReference>
<dbReference type="InterPro" id="IPR000883">
    <property type="entry name" value="Cyt_C_Oxase_1"/>
</dbReference>
<dbReference type="GO" id="GO:0020037">
    <property type="term" value="F:heme binding"/>
    <property type="evidence" value="ECO:0007669"/>
    <property type="project" value="InterPro"/>
</dbReference>
<dbReference type="EC" id="7.1.1.9" evidence="15"/>
<reference evidence="18" key="1">
    <citation type="submission" date="2017-08" db="EMBL/GenBank/DDBJ databases">
        <title>The complete mitochondrial sequence of Omphalotus japonicus.</title>
        <authorList>
            <person name="Yoon H."/>
        </authorList>
    </citation>
    <scope>NUCLEOTIDE SEQUENCE</scope>
</reference>
<dbReference type="Gene3D" id="1.20.210.10">
    <property type="entry name" value="Cytochrome c oxidase-like, subunit I domain"/>
    <property type="match status" value="1"/>
</dbReference>
<name>A0A6M8U8G2_9AGAR</name>
<keyword evidence="15 18" id="KW-0496">Mitochondrion</keyword>
<evidence type="ECO:0000256" key="14">
    <source>
        <dbReference type="ARBA" id="ARBA00023136"/>
    </source>
</evidence>
<keyword evidence="11 16" id="KW-1133">Transmembrane helix</keyword>
<evidence type="ECO:0000256" key="3">
    <source>
        <dbReference type="ARBA" id="ARBA00004673"/>
    </source>
</evidence>
<organism evidence="18">
    <name type="scientific">Omphalotus japonicus</name>
    <dbReference type="NCBI Taxonomy" id="72119"/>
    <lineage>
        <taxon>Eukaryota</taxon>
        <taxon>Fungi</taxon>
        <taxon>Dikarya</taxon>
        <taxon>Basidiomycota</taxon>
        <taxon>Agaricomycotina</taxon>
        <taxon>Agaricomycetes</taxon>
        <taxon>Agaricomycetidae</taxon>
        <taxon>Agaricales</taxon>
        <taxon>Marasmiineae</taxon>
        <taxon>Omphalotaceae</taxon>
        <taxon>Omphalotus</taxon>
    </lineage>
</organism>
<protein>
    <recommendedName>
        <fullName evidence="15">Cytochrome c oxidase subunit 1</fullName>
        <ecNumber evidence="15">7.1.1.9</ecNumber>
    </recommendedName>
</protein>
<feature type="transmembrane region" description="Helical" evidence="16">
    <location>
        <begin position="449"/>
        <end position="475"/>
    </location>
</feature>
<gene>
    <name evidence="18" type="primary">cox1</name>
</gene>
<evidence type="ECO:0000256" key="5">
    <source>
        <dbReference type="ARBA" id="ARBA00022617"/>
    </source>
</evidence>
<dbReference type="PROSITE" id="PS00077">
    <property type="entry name" value="COX1_CUB"/>
    <property type="match status" value="1"/>
</dbReference>
<dbReference type="PROSITE" id="PS50855">
    <property type="entry name" value="COX1"/>
    <property type="match status" value="1"/>
</dbReference>
<dbReference type="GO" id="GO:0015990">
    <property type="term" value="P:electron transport coupled proton transport"/>
    <property type="evidence" value="ECO:0007669"/>
    <property type="project" value="TreeGrafter"/>
</dbReference>
<geneLocation type="mitochondrion" evidence="18"/>
<dbReference type="RefSeq" id="YP_009870404.1">
    <property type="nucleotide sequence ID" value="NC_049125.1"/>
</dbReference>